<dbReference type="Proteomes" id="UP001148838">
    <property type="component" value="Unassembled WGS sequence"/>
</dbReference>
<sequence>MPCPSQSLDLIFLIIMSSEEYNACSFALAKSLQNLKKIKKYREEGRSIFYKEEDDDDDDDDDDDNGGGKDDWRCGSRSEVVPWRLEMWGYVKERLYEVKNHDLHRLRTRIEEKYREKTADMSHRILNSMTFRLQTCPGTWRRSYRAHIIIYPMMRDLSNTL</sequence>
<protein>
    <submittedName>
        <fullName evidence="2">Uncharacterized protein</fullName>
    </submittedName>
</protein>
<dbReference type="EMBL" id="JAJSOF020000003">
    <property type="protein sequence ID" value="KAJ4448900.1"/>
    <property type="molecule type" value="Genomic_DNA"/>
</dbReference>
<name>A0ABQ8TQF6_PERAM</name>
<comment type="caution">
    <text evidence="2">The sequence shown here is derived from an EMBL/GenBank/DDBJ whole genome shotgun (WGS) entry which is preliminary data.</text>
</comment>
<reference evidence="2 3" key="1">
    <citation type="journal article" date="2022" name="Allergy">
        <title>Genome assembly and annotation of Periplaneta americana reveal a comprehensive cockroach allergen profile.</title>
        <authorList>
            <person name="Wang L."/>
            <person name="Xiong Q."/>
            <person name="Saelim N."/>
            <person name="Wang L."/>
            <person name="Nong W."/>
            <person name="Wan A.T."/>
            <person name="Shi M."/>
            <person name="Liu X."/>
            <person name="Cao Q."/>
            <person name="Hui J.H.L."/>
            <person name="Sookrung N."/>
            <person name="Leung T.F."/>
            <person name="Tungtrongchitr A."/>
            <person name="Tsui S.K.W."/>
        </authorList>
    </citation>
    <scope>NUCLEOTIDE SEQUENCE [LARGE SCALE GENOMIC DNA]</scope>
    <source>
        <strain evidence="2">PWHHKU_190912</strain>
    </source>
</reference>
<organism evidence="2 3">
    <name type="scientific">Periplaneta americana</name>
    <name type="common">American cockroach</name>
    <name type="synonym">Blatta americana</name>
    <dbReference type="NCBI Taxonomy" id="6978"/>
    <lineage>
        <taxon>Eukaryota</taxon>
        <taxon>Metazoa</taxon>
        <taxon>Ecdysozoa</taxon>
        <taxon>Arthropoda</taxon>
        <taxon>Hexapoda</taxon>
        <taxon>Insecta</taxon>
        <taxon>Pterygota</taxon>
        <taxon>Neoptera</taxon>
        <taxon>Polyneoptera</taxon>
        <taxon>Dictyoptera</taxon>
        <taxon>Blattodea</taxon>
        <taxon>Blattoidea</taxon>
        <taxon>Blattidae</taxon>
        <taxon>Blattinae</taxon>
        <taxon>Periplaneta</taxon>
    </lineage>
</organism>
<feature type="region of interest" description="Disordered" evidence="1">
    <location>
        <begin position="52"/>
        <end position="75"/>
    </location>
</feature>
<feature type="compositionally biased region" description="Basic and acidic residues" evidence="1">
    <location>
        <begin position="66"/>
        <end position="75"/>
    </location>
</feature>
<evidence type="ECO:0000313" key="2">
    <source>
        <dbReference type="EMBL" id="KAJ4448900.1"/>
    </source>
</evidence>
<gene>
    <name evidence="2" type="ORF">ANN_00292</name>
</gene>
<proteinExistence type="predicted"/>
<evidence type="ECO:0000256" key="1">
    <source>
        <dbReference type="SAM" id="MobiDB-lite"/>
    </source>
</evidence>
<accession>A0ABQ8TQF6</accession>
<feature type="compositionally biased region" description="Acidic residues" evidence="1">
    <location>
        <begin position="52"/>
        <end position="65"/>
    </location>
</feature>
<keyword evidence="3" id="KW-1185">Reference proteome</keyword>
<evidence type="ECO:0000313" key="3">
    <source>
        <dbReference type="Proteomes" id="UP001148838"/>
    </source>
</evidence>